<dbReference type="OrthoDB" id="759189at2"/>
<dbReference type="EMBL" id="WKKH01000005">
    <property type="protein sequence ID" value="MRX75320.1"/>
    <property type="molecule type" value="Genomic_DNA"/>
</dbReference>
<gene>
    <name evidence="2" type="ORF">GJU39_04390</name>
</gene>
<accession>A0A7K0FVR3</accession>
<comment type="caution">
    <text evidence="2">The sequence shown here is derived from an EMBL/GenBank/DDBJ whole genome shotgun (WGS) entry which is preliminary data.</text>
</comment>
<keyword evidence="1" id="KW-0732">Signal</keyword>
<name>A0A7K0FVR3_9SPHI</name>
<reference evidence="2 3" key="1">
    <citation type="submission" date="2019-11" db="EMBL/GenBank/DDBJ databases">
        <title>Pedobacter petrophilus genome.</title>
        <authorList>
            <person name="Feldbauer M.J."/>
            <person name="Newman J.D."/>
        </authorList>
    </citation>
    <scope>NUCLEOTIDE SEQUENCE [LARGE SCALE GENOMIC DNA]</scope>
    <source>
        <strain evidence="2 3">LMG 29686</strain>
    </source>
</reference>
<organism evidence="2 3">
    <name type="scientific">Pedobacter petrophilus</name>
    <dbReference type="NCBI Taxonomy" id="1908241"/>
    <lineage>
        <taxon>Bacteria</taxon>
        <taxon>Pseudomonadati</taxon>
        <taxon>Bacteroidota</taxon>
        <taxon>Sphingobacteriia</taxon>
        <taxon>Sphingobacteriales</taxon>
        <taxon>Sphingobacteriaceae</taxon>
        <taxon>Pedobacter</taxon>
    </lineage>
</organism>
<feature type="signal peptide" evidence="1">
    <location>
        <begin position="1"/>
        <end position="19"/>
    </location>
</feature>
<dbReference type="RefSeq" id="WP_154279485.1">
    <property type="nucleotide sequence ID" value="NZ_JBHUJQ010000001.1"/>
</dbReference>
<dbReference type="AlphaFoldDB" id="A0A7K0FVR3"/>
<protein>
    <submittedName>
        <fullName evidence="2">Uncharacterized protein</fullName>
    </submittedName>
</protein>
<sequence length="214" mass="24552">MKKLAFFLLFIAAVTSSSAQNVTVGPGEKPLLKTLIKTPVEGSAYFNDRYGKGKIRTVSQKEFEVKNLRYNLDTQQLEYTENDQVYAIQDSVQSFTLSDPSGKIHTFEKVKNITPRPFFELLVNGHKKLYKLNEAKKQTTEDYYTKRKTSKMVRQDSYFASEDDKFQKINPSVKGLSSVLANQREQIKTFITQENLDLKSDADLVAVFKFYNSL</sequence>
<keyword evidence="3" id="KW-1185">Reference proteome</keyword>
<feature type="chain" id="PRO_5029473670" evidence="1">
    <location>
        <begin position="20"/>
        <end position="214"/>
    </location>
</feature>
<evidence type="ECO:0000313" key="2">
    <source>
        <dbReference type="EMBL" id="MRX75320.1"/>
    </source>
</evidence>
<proteinExistence type="predicted"/>
<evidence type="ECO:0000313" key="3">
    <source>
        <dbReference type="Proteomes" id="UP000487757"/>
    </source>
</evidence>
<dbReference type="Proteomes" id="UP000487757">
    <property type="component" value="Unassembled WGS sequence"/>
</dbReference>
<evidence type="ECO:0000256" key="1">
    <source>
        <dbReference type="SAM" id="SignalP"/>
    </source>
</evidence>